<organism evidence="8 9">
    <name type="scientific">Arthrobotrys flagrans</name>
    <name type="common">Nematode-trapping fungus</name>
    <name type="synonym">Trichothecium flagrans</name>
    <dbReference type="NCBI Taxonomy" id="97331"/>
    <lineage>
        <taxon>Eukaryota</taxon>
        <taxon>Fungi</taxon>
        <taxon>Dikarya</taxon>
        <taxon>Ascomycota</taxon>
        <taxon>Pezizomycotina</taxon>
        <taxon>Orbiliomycetes</taxon>
        <taxon>Orbiliales</taxon>
        <taxon>Orbiliaceae</taxon>
        <taxon>Arthrobotrys</taxon>
    </lineage>
</organism>
<dbReference type="Proteomes" id="UP000283090">
    <property type="component" value="Unassembled WGS sequence"/>
</dbReference>
<evidence type="ECO:0000256" key="7">
    <source>
        <dbReference type="SAM" id="SignalP"/>
    </source>
</evidence>
<dbReference type="VEuPathDB" id="FungiDB:DFL_009634"/>
<keyword evidence="4 6" id="KW-1133">Transmembrane helix</keyword>
<feature type="transmembrane region" description="Helical" evidence="6">
    <location>
        <begin position="39"/>
        <end position="57"/>
    </location>
</feature>
<accession>A0A436ZSQ5</accession>
<evidence type="ECO:0000256" key="5">
    <source>
        <dbReference type="ARBA" id="ARBA00023136"/>
    </source>
</evidence>
<evidence type="ECO:0000313" key="8">
    <source>
        <dbReference type="EMBL" id="RVD81786.1"/>
    </source>
</evidence>
<sequence>MGVISAVLLILITILFPPIGVWAVAGCGADFLINICLTILGYLPGHVHAFYIIYVYYERKEAAIAGVIHRRDAPGVYSHRVNTGGVRGYGTLQEQSGPQRA</sequence>
<dbReference type="GeneID" id="93591945"/>
<evidence type="ECO:0008006" key="10">
    <source>
        <dbReference type="Google" id="ProtNLM"/>
    </source>
</evidence>
<comment type="subcellular location">
    <subcellularLocation>
        <location evidence="1">Membrane</location>
    </subcellularLocation>
</comment>
<evidence type="ECO:0000256" key="1">
    <source>
        <dbReference type="ARBA" id="ARBA00004370"/>
    </source>
</evidence>
<dbReference type="GO" id="GO:0016020">
    <property type="term" value="C:membrane"/>
    <property type="evidence" value="ECO:0007669"/>
    <property type="project" value="UniProtKB-SubCell"/>
</dbReference>
<dbReference type="EMBL" id="SAEB01000012">
    <property type="protein sequence ID" value="RVD81786.1"/>
    <property type="molecule type" value="Genomic_DNA"/>
</dbReference>
<gene>
    <name evidence="8" type="ORF">DFL_009634</name>
</gene>
<reference evidence="8 9" key="1">
    <citation type="submission" date="2019-01" db="EMBL/GenBank/DDBJ databases">
        <title>Intercellular communication is required for trap formation in the nematode-trapping fungus Duddingtonia flagrans.</title>
        <authorList>
            <person name="Youssar L."/>
            <person name="Wernet V."/>
            <person name="Hensel N."/>
            <person name="Hildebrandt H.-G."/>
            <person name="Fischer R."/>
        </authorList>
    </citation>
    <scope>NUCLEOTIDE SEQUENCE [LARGE SCALE GENOMIC DNA]</scope>
    <source>
        <strain evidence="8 9">CBS H-5679</strain>
    </source>
</reference>
<feature type="signal peptide" evidence="7">
    <location>
        <begin position="1"/>
        <end position="23"/>
    </location>
</feature>
<keyword evidence="7" id="KW-0732">Signal</keyword>
<dbReference type="InterPro" id="IPR000612">
    <property type="entry name" value="PMP3"/>
</dbReference>
<dbReference type="RefSeq" id="XP_067487330.1">
    <property type="nucleotide sequence ID" value="XM_067639553.1"/>
</dbReference>
<evidence type="ECO:0000256" key="3">
    <source>
        <dbReference type="ARBA" id="ARBA00022692"/>
    </source>
</evidence>
<dbReference type="Pfam" id="PF01679">
    <property type="entry name" value="Pmp3"/>
    <property type="match status" value="1"/>
</dbReference>
<proteinExistence type="inferred from homology"/>
<dbReference type="PANTHER" id="PTHR21659:SF42">
    <property type="entry name" value="UPF0057 MEMBRANE PROTEIN ZK632.10-RELATED"/>
    <property type="match status" value="1"/>
</dbReference>
<dbReference type="PANTHER" id="PTHR21659">
    <property type="entry name" value="HYDROPHOBIC PROTEIN RCI2 LOW TEMPERATURE AND SALT RESPONSIVE PROTEIN LTI6 -RELATED"/>
    <property type="match status" value="1"/>
</dbReference>
<comment type="caution">
    <text evidence="8">The sequence shown here is derived from an EMBL/GenBank/DDBJ whole genome shotgun (WGS) entry which is preliminary data.</text>
</comment>
<evidence type="ECO:0000256" key="6">
    <source>
        <dbReference type="SAM" id="Phobius"/>
    </source>
</evidence>
<evidence type="ECO:0000313" key="9">
    <source>
        <dbReference type="Proteomes" id="UP000283090"/>
    </source>
</evidence>
<evidence type="ECO:0000256" key="4">
    <source>
        <dbReference type="ARBA" id="ARBA00022989"/>
    </source>
</evidence>
<keyword evidence="9" id="KW-1185">Reference proteome</keyword>
<comment type="similarity">
    <text evidence="2">Belongs to the UPF0057 (PMP3) family.</text>
</comment>
<keyword evidence="3 6" id="KW-0812">Transmembrane</keyword>
<protein>
    <recommendedName>
        <fullName evidence="10">Plasma membrane proteolipid 3</fullName>
    </recommendedName>
</protein>
<feature type="chain" id="PRO_5018988765" description="Plasma membrane proteolipid 3" evidence="7">
    <location>
        <begin position="24"/>
        <end position="101"/>
    </location>
</feature>
<name>A0A436ZSQ5_ARTFL</name>
<dbReference type="PROSITE" id="PS01309">
    <property type="entry name" value="UPF0057"/>
    <property type="match status" value="1"/>
</dbReference>
<keyword evidence="5 6" id="KW-0472">Membrane</keyword>
<dbReference type="AlphaFoldDB" id="A0A436ZSQ5"/>
<dbReference type="OrthoDB" id="2152119at2759"/>
<evidence type="ECO:0000256" key="2">
    <source>
        <dbReference type="ARBA" id="ARBA00009530"/>
    </source>
</evidence>